<dbReference type="Pfam" id="PF03717">
    <property type="entry name" value="PBP_dimer"/>
    <property type="match status" value="1"/>
</dbReference>
<proteinExistence type="predicted"/>
<dbReference type="InterPro" id="IPR005311">
    <property type="entry name" value="PBP_dimer"/>
</dbReference>
<keyword evidence="8" id="KW-1185">Reference proteome</keyword>
<dbReference type="SUPFAM" id="SSF56519">
    <property type="entry name" value="Penicillin binding protein dimerisation domain"/>
    <property type="match status" value="1"/>
</dbReference>
<evidence type="ECO:0000256" key="3">
    <source>
        <dbReference type="ARBA" id="ARBA00023136"/>
    </source>
</evidence>
<gene>
    <name evidence="7" type="ORF">SAMN05660197_0083</name>
</gene>
<dbReference type="GO" id="GO:0008658">
    <property type="term" value="F:penicillin binding"/>
    <property type="evidence" value="ECO:0007669"/>
    <property type="project" value="InterPro"/>
</dbReference>
<protein>
    <submittedName>
        <fullName evidence="7">Cell division protein FtsI (Penicillin-binding protein 3)</fullName>
    </submittedName>
</protein>
<sequence>MQIPTKFYKIIAIFSLFFLGILIFLGVVFKIIVEKRKLPRLYIEEKNRALRGSIISAEGYQVAYSNKLYKVAVNTRCIDPQKKELFVRLFSIYSKIPPHEVRQKLRQKRGYVVLSYTIDTKTAYQLKILSRKLNALDIFIPYKVGQRVIKQGLTILESGETRNFPYGDTLTPAIGYVSKYEDSGYTKIKGIKGLEKYYESKISPKQDGVIRGKRDIGNNIILNKEAFIKKRLDGYNLHLNVNMLLQKNIENILDTQKADLEAKEIIAAVMESNSGKILAIASSNRYDPKNIQKRDLPSLNPKFTEYPFEPGSVMKPMTFSLLLEHGLVSPLEVVRGYNGRMKLGRKYITDEHKFDWLSAENVIVHSSNIGIAQLAQRLSYLQFSQGLKMLGFGKPTGVDLPYEKGGKLLPPYKLKSEIYKATVGYGYGMTVTFMQLLSAYNLFNNDGYKVTPRIAAFITLENGKRIFLKKSKKRKILSSKTVATMHNILQKVVEKGTGTVAKIDGLEIGGKTGTAHISRGGRYQNAYITSFFGFANDAKHRYTIGVTVFEPKTKHFASQTAAPIFRNIVIELINEGYLIPKNEQ</sequence>
<keyword evidence="4" id="KW-0812">Transmembrane</keyword>
<dbReference type="AlphaFoldDB" id="A0A1W1WQ43"/>
<dbReference type="GO" id="GO:0051301">
    <property type="term" value="P:cell division"/>
    <property type="evidence" value="ECO:0007669"/>
    <property type="project" value="UniProtKB-KW"/>
</dbReference>
<dbReference type="SUPFAM" id="SSF56601">
    <property type="entry name" value="beta-lactamase/transpeptidase-like"/>
    <property type="match status" value="1"/>
</dbReference>
<keyword evidence="7" id="KW-0132">Cell division</keyword>
<evidence type="ECO:0000256" key="1">
    <source>
        <dbReference type="ARBA" id="ARBA00004370"/>
    </source>
</evidence>
<dbReference type="PANTHER" id="PTHR30627:SF1">
    <property type="entry name" value="PEPTIDOGLYCAN D,D-TRANSPEPTIDASE FTSI"/>
    <property type="match status" value="1"/>
</dbReference>
<dbReference type="InterPro" id="IPR012338">
    <property type="entry name" value="Beta-lactam/transpept-like"/>
</dbReference>
<evidence type="ECO:0000259" key="5">
    <source>
        <dbReference type="Pfam" id="PF00905"/>
    </source>
</evidence>
<dbReference type="Proteomes" id="UP000192602">
    <property type="component" value="Unassembled WGS sequence"/>
</dbReference>
<dbReference type="STRING" id="1069081.SAMN05660197_0083"/>
<dbReference type="InterPro" id="IPR036138">
    <property type="entry name" value="PBP_dimer_sf"/>
</dbReference>
<comment type="subcellular location">
    <subcellularLocation>
        <location evidence="1">Membrane</location>
    </subcellularLocation>
</comment>
<keyword evidence="2" id="KW-0645">Protease</keyword>
<dbReference type="GO" id="GO:0005886">
    <property type="term" value="C:plasma membrane"/>
    <property type="evidence" value="ECO:0007669"/>
    <property type="project" value="TreeGrafter"/>
</dbReference>
<dbReference type="Gene3D" id="3.90.1310.10">
    <property type="entry name" value="Penicillin-binding protein 2a (Domain 2)"/>
    <property type="match status" value="1"/>
</dbReference>
<dbReference type="InterPro" id="IPR050515">
    <property type="entry name" value="Beta-lactam/transpept"/>
</dbReference>
<keyword evidence="4" id="KW-1133">Transmembrane helix</keyword>
<reference evidence="8" key="1">
    <citation type="submission" date="2017-04" db="EMBL/GenBank/DDBJ databases">
        <authorList>
            <person name="Varghese N."/>
            <person name="Submissions S."/>
        </authorList>
    </citation>
    <scope>NUCLEOTIDE SEQUENCE [LARGE SCALE GENOMIC DNA]</scope>
    <source>
        <strain evidence="8">DSM 16512</strain>
    </source>
</reference>
<dbReference type="RefSeq" id="WP_084274623.1">
    <property type="nucleotide sequence ID" value="NZ_AP026671.1"/>
</dbReference>
<feature type="domain" description="Penicillin-binding protein dimerisation" evidence="6">
    <location>
        <begin position="48"/>
        <end position="223"/>
    </location>
</feature>
<feature type="transmembrane region" description="Helical" evidence="4">
    <location>
        <begin position="7"/>
        <end position="33"/>
    </location>
</feature>
<accession>A0A1W1WQ43</accession>
<dbReference type="PANTHER" id="PTHR30627">
    <property type="entry name" value="PEPTIDOGLYCAN D,D-TRANSPEPTIDASE"/>
    <property type="match status" value="1"/>
</dbReference>
<evidence type="ECO:0000256" key="4">
    <source>
        <dbReference type="SAM" id="Phobius"/>
    </source>
</evidence>
<organism evidence="7 8">
    <name type="scientific">Nitratiruptor tergarcus DSM 16512</name>
    <dbReference type="NCBI Taxonomy" id="1069081"/>
    <lineage>
        <taxon>Bacteria</taxon>
        <taxon>Pseudomonadati</taxon>
        <taxon>Campylobacterota</taxon>
        <taxon>Epsilonproteobacteria</taxon>
        <taxon>Nautiliales</taxon>
        <taxon>Nitratiruptoraceae</taxon>
        <taxon>Nitratiruptor</taxon>
    </lineage>
</organism>
<evidence type="ECO:0000259" key="6">
    <source>
        <dbReference type="Pfam" id="PF03717"/>
    </source>
</evidence>
<dbReference type="EMBL" id="FWWZ01000001">
    <property type="protein sequence ID" value="SMC08335.1"/>
    <property type="molecule type" value="Genomic_DNA"/>
</dbReference>
<dbReference type="GO" id="GO:0071555">
    <property type="term" value="P:cell wall organization"/>
    <property type="evidence" value="ECO:0007669"/>
    <property type="project" value="TreeGrafter"/>
</dbReference>
<dbReference type="Gene3D" id="3.40.710.10">
    <property type="entry name" value="DD-peptidase/beta-lactamase superfamily"/>
    <property type="match status" value="1"/>
</dbReference>
<dbReference type="Gene3D" id="3.30.450.330">
    <property type="match status" value="1"/>
</dbReference>
<feature type="domain" description="Penicillin-binding protein transpeptidase" evidence="5">
    <location>
        <begin position="266"/>
        <end position="568"/>
    </location>
</feature>
<keyword evidence="7" id="KW-0131">Cell cycle</keyword>
<evidence type="ECO:0000313" key="7">
    <source>
        <dbReference type="EMBL" id="SMC08335.1"/>
    </source>
</evidence>
<dbReference type="GO" id="GO:0004180">
    <property type="term" value="F:carboxypeptidase activity"/>
    <property type="evidence" value="ECO:0007669"/>
    <property type="project" value="UniProtKB-KW"/>
</dbReference>
<keyword evidence="2" id="KW-0121">Carboxypeptidase</keyword>
<keyword evidence="3 4" id="KW-0472">Membrane</keyword>
<dbReference type="InterPro" id="IPR001460">
    <property type="entry name" value="PCN-bd_Tpept"/>
</dbReference>
<dbReference type="Pfam" id="PF00905">
    <property type="entry name" value="Transpeptidase"/>
    <property type="match status" value="1"/>
</dbReference>
<dbReference type="OrthoDB" id="9789078at2"/>
<evidence type="ECO:0000256" key="2">
    <source>
        <dbReference type="ARBA" id="ARBA00022645"/>
    </source>
</evidence>
<name>A0A1W1WQ43_9BACT</name>
<keyword evidence="2" id="KW-0378">Hydrolase</keyword>
<evidence type="ECO:0000313" key="8">
    <source>
        <dbReference type="Proteomes" id="UP000192602"/>
    </source>
</evidence>